<reference evidence="4" key="1">
    <citation type="submission" date="2006-06" db="EMBL/GenBank/DDBJ databases">
        <title>Complete sequence of Trichodesmium erythraeum IMS101.</title>
        <authorList>
            <consortium name="US DOE Joint Genome Institute"/>
            <person name="Copeland A."/>
            <person name="Lucas S."/>
            <person name="Lapidus A."/>
            <person name="Barry K."/>
            <person name="Detter J.C."/>
            <person name="Glavina del Rio T."/>
            <person name="Hammon N."/>
            <person name="Israni S."/>
            <person name="Dalin E."/>
            <person name="Tice H."/>
            <person name="Pitluck S."/>
            <person name="Kiss H."/>
            <person name="Munk A.C."/>
            <person name="Brettin T."/>
            <person name="Bruce D."/>
            <person name="Han C."/>
            <person name="Tapia R."/>
            <person name="Gilna P."/>
            <person name="Schmutz J."/>
            <person name="Larimer F."/>
            <person name="Land M."/>
            <person name="Hauser L."/>
            <person name="Kyrpides N."/>
            <person name="Kim E."/>
            <person name="Richardson P."/>
        </authorList>
    </citation>
    <scope>NUCLEOTIDE SEQUENCE [LARGE SCALE GENOMIC DNA]</scope>
    <source>
        <strain evidence="4">IMS101</strain>
    </source>
</reference>
<dbReference type="KEGG" id="ter:Tery_2323"/>
<dbReference type="GO" id="GO:0012506">
    <property type="term" value="C:vesicle membrane"/>
    <property type="evidence" value="ECO:0007669"/>
    <property type="project" value="InterPro"/>
</dbReference>
<accession>Q112M9</accession>
<keyword evidence="1" id="KW-0304">Gas vesicle</keyword>
<proteinExistence type="inferred from homology"/>
<dbReference type="PANTHER" id="PTHR35344">
    <property type="entry name" value="GAS VESICLE STRUCTURAL PROTEIN 2-RELATED"/>
    <property type="match status" value="1"/>
</dbReference>
<dbReference type="PANTHER" id="PTHR35344:SF4">
    <property type="entry name" value="GAS VESICLE PROTEIN A1"/>
    <property type="match status" value="1"/>
</dbReference>
<evidence type="ECO:0000313" key="4">
    <source>
        <dbReference type="EMBL" id="ABG51545.1"/>
    </source>
</evidence>
<sequence length="54" mass="6228">MFIRVDFLLDKGVIVDAWVRLSLVVIELLTIEAKIVIASVEAYLKYSEAFCFNY</sequence>
<name>Q112M9_TRIEI</name>
<dbReference type="InterPro" id="IPR000638">
    <property type="entry name" value="Gas-vesicle_GvpA-like"/>
</dbReference>
<protein>
    <submittedName>
        <fullName evidence="4">Gas vesicle protein GVPa</fullName>
    </submittedName>
</protein>
<dbReference type="STRING" id="203124.Tery_2323"/>
<dbReference type="GO" id="GO:0031411">
    <property type="term" value="C:gas vesicle"/>
    <property type="evidence" value="ECO:0007669"/>
    <property type="project" value="UniProtKB-SubCell"/>
</dbReference>
<dbReference type="RefSeq" id="WP_011611912.1">
    <property type="nucleotide sequence ID" value="NC_008312.1"/>
</dbReference>
<evidence type="ECO:0000256" key="2">
    <source>
        <dbReference type="ARBA" id="ARBA00035108"/>
    </source>
</evidence>
<dbReference type="EMBL" id="CP000393">
    <property type="protein sequence ID" value="ABG51545.1"/>
    <property type="molecule type" value="Genomic_DNA"/>
</dbReference>
<dbReference type="GO" id="GO:0005198">
    <property type="term" value="F:structural molecule activity"/>
    <property type="evidence" value="ECO:0007669"/>
    <property type="project" value="InterPro"/>
</dbReference>
<dbReference type="AlphaFoldDB" id="Q112M9"/>
<dbReference type="Pfam" id="PF00741">
    <property type="entry name" value="Gas_vesicle"/>
    <property type="match status" value="1"/>
</dbReference>
<evidence type="ECO:0000256" key="1">
    <source>
        <dbReference type="ARBA" id="ARBA00022987"/>
    </source>
</evidence>
<dbReference type="HOGENOM" id="CLU_3049111_0_0_3"/>
<dbReference type="OrthoDB" id="284387at2"/>
<comment type="similarity">
    <text evidence="3">Belongs to the gas vesicle GvpA family.</text>
</comment>
<organism evidence="4">
    <name type="scientific">Trichodesmium erythraeum (strain IMS101)</name>
    <dbReference type="NCBI Taxonomy" id="203124"/>
    <lineage>
        <taxon>Bacteria</taxon>
        <taxon>Bacillati</taxon>
        <taxon>Cyanobacteriota</taxon>
        <taxon>Cyanophyceae</taxon>
        <taxon>Oscillatoriophycideae</taxon>
        <taxon>Oscillatoriales</taxon>
        <taxon>Microcoleaceae</taxon>
        <taxon>Trichodesmium</taxon>
    </lineage>
</organism>
<evidence type="ECO:0000256" key="3">
    <source>
        <dbReference type="ARBA" id="ARBA00035646"/>
    </source>
</evidence>
<dbReference type="InterPro" id="IPR050530">
    <property type="entry name" value="GvpA"/>
</dbReference>
<comment type="subcellular location">
    <subcellularLocation>
        <location evidence="2">Gas vesicle</location>
    </subcellularLocation>
</comment>
<gene>
    <name evidence="4" type="ordered locus">Tery_2323</name>
</gene>